<accession>A0ABS5YTY0</accession>
<gene>
    <name evidence="1" type="ORF">KOI35_21880</name>
</gene>
<comment type="caution">
    <text evidence="1">The sequence shown here is derived from an EMBL/GenBank/DDBJ whole genome shotgun (WGS) entry which is preliminary data.</text>
</comment>
<organism evidence="1 2">
    <name type="scientific">Paractinoplanes bogorensis</name>
    <dbReference type="NCBI Taxonomy" id="1610840"/>
    <lineage>
        <taxon>Bacteria</taxon>
        <taxon>Bacillati</taxon>
        <taxon>Actinomycetota</taxon>
        <taxon>Actinomycetes</taxon>
        <taxon>Micromonosporales</taxon>
        <taxon>Micromonosporaceae</taxon>
        <taxon>Paractinoplanes</taxon>
    </lineage>
</organism>
<dbReference type="EMBL" id="JAHKKG010000006">
    <property type="protein sequence ID" value="MBU2666153.1"/>
    <property type="molecule type" value="Genomic_DNA"/>
</dbReference>
<evidence type="ECO:0000313" key="2">
    <source>
        <dbReference type="Proteomes" id="UP001519654"/>
    </source>
</evidence>
<dbReference type="Proteomes" id="UP001519654">
    <property type="component" value="Unassembled WGS sequence"/>
</dbReference>
<name>A0ABS5YTY0_9ACTN</name>
<dbReference type="RefSeq" id="WP_215789341.1">
    <property type="nucleotide sequence ID" value="NZ_JAHKKG010000006.1"/>
</dbReference>
<protein>
    <submittedName>
        <fullName evidence="1">Uncharacterized protein</fullName>
    </submittedName>
</protein>
<keyword evidence="2" id="KW-1185">Reference proteome</keyword>
<reference evidence="1 2" key="1">
    <citation type="submission" date="2021-06" db="EMBL/GenBank/DDBJ databases">
        <title>Actinoplanes lichenicola sp. nov., and Actinoplanes ovalisporus sp. nov., isolated from lichen in Thailand.</title>
        <authorList>
            <person name="Saeng-In P."/>
            <person name="Kanchanasin P."/>
            <person name="Yuki M."/>
            <person name="Kudo T."/>
            <person name="Ohkuma M."/>
            <person name="Phongsopitanun W."/>
            <person name="Tanasupawat S."/>
        </authorList>
    </citation>
    <scope>NUCLEOTIDE SEQUENCE [LARGE SCALE GENOMIC DNA]</scope>
    <source>
        <strain evidence="1 2">NBRC 110975</strain>
    </source>
</reference>
<proteinExistence type="predicted"/>
<evidence type="ECO:0000313" key="1">
    <source>
        <dbReference type="EMBL" id="MBU2666153.1"/>
    </source>
</evidence>
<sequence>MDRVVEALLSAVAALEDFLQLYSHEHLAINALEEIADRLGQMTPEERTAFDQALARIAAAQDREAPGNGAWVRALPDKLGLA</sequence>